<reference evidence="3" key="1">
    <citation type="submission" date="2023-07" db="EMBL/GenBank/DDBJ databases">
        <title>Whole genome shotgun sequence of Streptomyces nojiriensis NBRC 13794.</title>
        <authorList>
            <person name="Komaki H."/>
            <person name="Tamura T."/>
        </authorList>
    </citation>
    <scope>NUCLEOTIDE SEQUENCE [LARGE SCALE GENOMIC DNA]</scope>
    <source>
        <strain evidence="3">NBRC 13794</strain>
    </source>
</reference>
<gene>
    <name evidence="2" type="ORF">Snoj_50680</name>
</gene>
<dbReference type="EMBL" id="BNEC01000005">
    <property type="protein sequence ID" value="GHI71150.1"/>
    <property type="molecule type" value="Genomic_DNA"/>
</dbReference>
<accession>A0ABQ3SSL2</accession>
<name>A0ABQ3SSL2_9ACTN</name>
<comment type="caution">
    <text evidence="2">The sequence shown here is derived from an EMBL/GenBank/DDBJ whole genome shotgun (WGS) entry which is preliminary data.</text>
</comment>
<keyword evidence="3" id="KW-1185">Reference proteome</keyword>
<organism evidence="2 3">
    <name type="scientific">Streptomyces nojiriensis</name>
    <dbReference type="NCBI Taxonomy" id="66374"/>
    <lineage>
        <taxon>Bacteria</taxon>
        <taxon>Bacillati</taxon>
        <taxon>Actinomycetota</taxon>
        <taxon>Actinomycetes</taxon>
        <taxon>Kitasatosporales</taxon>
        <taxon>Streptomycetaceae</taxon>
        <taxon>Streptomyces</taxon>
    </lineage>
</organism>
<feature type="chain" id="PRO_5045513972" description="Secreted protein" evidence="1">
    <location>
        <begin position="29"/>
        <end position="143"/>
    </location>
</feature>
<keyword evidence="1" id="KW-0732">Signal</keyword>
<dbReference type="Proteomes" id="UP000613974">
    <property type="component" value="Unassembled WGS sequence"/>
</dbReference>
<evidence type="ECO:0000256" key="1">
    <source>
        <dbReference type="SAM" id="SignalP"/>
    </source>
</evidence>
<sequence>MRARPSRAVCVLVTTVILTGLLVPGAAAQPVGEEPVPGPEAVAPAVVELADIPAEPPAQPARPAGGELFGADCDTVIHGSQVSAYCHNAYPETDLVRLHVECDRWWDVDGDGVAVAVGPAGRTELVGRCWKEVRSAWVSHRRP</sequence>
<evidence type="ECO:0008006" key="4">
    <source>
        <dbReference type="Google" id="ProtNLM"/>
    </source>
</evidence>
<evidence type="ECO:0000313" key="3">
    <source>
        <dbReference type="Proteomes" id="UP000613974"/>
    </source>
</evidence>
<proteinExistence type="predicted"/>
<evidence type="ECO:0000313" key="2">
    <source>
        <dbReference type="EMBL" id="GHI71150.1"/>
    </source>
</evidence>
<protein>
    <recommendedName>
        <fullName evidence="4">Secreted protein</fullName>
    </recommendedName>
</protein>
<feature type="signal peptide" evidence="1">
    <location>
        <begin position="1"/>
        <end position="28"/>
    </location>
</feature>